<accession>A0ABP7RFE2</accession>
<comment type="similarity">
    <text evidence="1">Belongs to the short-chain dehydrogenases/reductases (SDR) family.</text>
</comment>
<evidence type="ECO:0000313" key="6">
    <source>
        <dbReference type="EMBL" id="GAA3996685.1"/>
    </source>
</evidence>
<dbReference type="PANTHER" id="PTHR24321:SF8">
    <property type="entry name" value="ESTRADIOL 17-BETA-DEHYDROGENASE 8-RELATED"/>
    <property type="match status" value="1"/>
</dbReference>
<dbReference type="NCBIfam" id="NF005559">
    <property type="entry name" value="PRK07231.1"/>
    <property type="match status" value="1"/>
</dbReference>
<dbReference type="InterPro" id="IPR036291">
    <property type="entry name" value="NAD(P)-bd_dom_sf"/>
</dbReference>
<dbReference type="Pfam" id="PF13561">
    <property type="entry name" value="adh_short_C2"/>
    <property type="match status" value="1"/>
</dbReference>
<dbReference type="InterPro" id="IPR002347">
    <property type="entry name" value="SDR_fam"/>
</dbReference>
<evidence type="ECO:0000259" key="5">
    <source>
        <dbReference type="SMART" id="SM00822"/>
    </source>
</evidence>
<keyword evidence="7" id="KW-1185">Reference proteome</keyword>
<dbReference type="PANTHER" id="PTHR24321">
    <property type="entry name" value="DEHYDROGENASES, SHORT CHAIN"/>
    <property type="match status" value="1"/>
</dbReference>
<evidence type="ECO:0000256" key="2">
    <source>
        <dbReference type="ARBA" id="ARBA00023002"/>
    </source>
</evidence>
<dbReference type="PRINTS" id="PR00081">
    <property type="entry name" value="GDHRDH"/>
</dbReference>
<reference evidence="7" key="1">
    <citation type="journal article" date="2019" name="Int. J. Syst. Evol. Microbiol.">
        <title>The Global Catalogue of Microorganisms (GCM) 10K type strain sequencing project: providing services to taxonomists for standard genome sequencing and annotation.</title>
        <authorList>
            <consortium name="The Broad Institute Genomics Platform"/>
            <consortium name="The Broad Institute Genome Sequencing Center for Infectious Disease"/>
            <person name="Wu L."/>
            <person name="Ma J."/>
        </authorList>
    </citation>
    <scope>NUCLEOTIDE SEQUENCE [LARGE SCALE GENOMIC DNA]</scope>
    <source>
        <strain evidence="7">JCM 17027</strain>
    </source>
</reference>
<feature type="region of interest" description="Disordered" evidence="4">
    <location>
        <begin position="24"/>
        <end position="49"/>
    </location>
</feature>
<protein>
    <submittedName>
        <fullName evidence="6">SDR family oxidoreductase</fullName>
    </submittedName>
</protein>
<dbReference type="InterPro" id="IPR057326">
    <property type="entry name" value="KR_dom"/>
</dbReference>
<dbReference type="CDD" id="cd05233">
    <property type="entry name" value="SDR_c"/>
    <property type="match status" value="1"/>
</dbReference>
<organism evidence="6 7">
    <name type="scientific">Streptomyces marokkonensis</name>
    <dbReference type="NCBI Taxonomy" id="324855"/>
    <lineage>
        <taxon>Bacteria</taxon>
        <taxon>Bacillati</taxon>
        <taxon>Actinomycetota</taxon>
        <taxon>Actinomycetes</taxon>
        <taxon>Kitasatosporales</taxon>
        <taxon>Streptomycetaceae</taxon>
        <taxon>Streptomyces</taxon>
    </lineage>
</organism>
<name>A0ABP7RFE2_9ACTN</name>
<comment type="caution">
    <text evidence="6">The sequence shown here is derived from an EMBL/GenBank/DDBJ whole genome shotgun (WGS) entry which is preliminary data.</text>
</comment>
<dbReference type="PRINTS" id="PR00080">
    <property type="entry name" value="SDRFAMILY"/>
</dbReference>
<evidence type="ECO:0000256" key="1">
    <source>
        <dbReference type="ARBA" id="ARBA00006484"/>
    </source>
</evidence>
<evidence type="ECO:0000313" key="7">
    <source>
        <dbReference type="Proteomes" id="UP001500034"/>
    </source>
</evidence>
<feature type="domain" description="Ketoreductase" evidence="5">
    <location>
        <begin position="56"/>
        <end position="236"/>
    </location>
</feature>
<dbReference type="Gene3D" id="3.40.50.720">
    <property type="entry name" value="NAD(P)-binding Rossmann-like Domain"/>
    <property type="match status" value="1"/>
</dbReference>
<keyword evidence="2" id="KW-0560">Oxidoreductase</keyword>
<gene>
    <name evidence="6" type="ORF">GCM10022384_49880</name>
</gene>
<dbReference type="Proteomes" id="UP001500034">
    <property type="component" value="Unassembled WGS sequence"/>
</dbReference>
<dbReference type="SUPFAM" id="SSF51735">
    <property type="entry name" value="NAD(P)-binding Rossmann-fold domains"/>
    <property type="match status" value="1"/>
</dbReference>
<keyword evidence="3" id="KW-0520">NAD</keyword>
<dbReference type="SMART" id="SM00822">
    <property type="entry name" value="PKS_KR"/>
    <property type="match status" value="1"/>
</dbReference>
<sequence>MLGHRTTTLRFGARRAGTALYLRPRDTSPELGGAMTRGRTHDRHTQGQGQEALAGKVALITGASSGIGAAAARVFAREGARVVLVARREERIAQLAAELRAGGAQASHTTGDVRSPADAERAVTRTVETYGRLDVAFNNAGAGGDLMPLHLTEDASYDLVMDTNVRGVWNCLRHEIRAMIESGGGSIVNTSSVAGLVASRVPAPYIAAKHAVIGLTKAAAVEYAGSGIRVNAIAPGLTRSEMVEDWFARVPGQEARSKASAPQNRMAEPEEVAEAVAWLCSDRASFVTGATMPVDGGRTTW</sequence>
<evidence type="ECO:0000256" key="3">
    <source>
        <dbReference type="ARBA" id="ARBA00023027"/>
    </source>
</evidence>
<dbReference type="EMBL" id="BAABCQ010000117">
    <property type="protein sequence ID" value="GAA3996685.1"/>
    <property type="molecule type" value="Genomic_DNA"/>
</dbReference>
<proteinExistence type="inferred from homology"/>
<evidence type="ECO:0000256" key="4">
    <source>
        <dbReference type="SAM" id="MobiDB-lite"/>
    </source>
</evidence>